<gene>
    <name evidence="1" type="ORF">F4693_000992</name>
</gene>
<protein>
    <submittedName>
        <fullName evidence="1">Uncharacterized protein</fullName>
    </submittedName>
</protein>
<comment type="caution">
    <text evidence="1">The sequence shown here is derived from an EMBL/GenBank/DDBJ whole genome shotgun (WGS) entry which is preliminary data.</text>
</comment>
<proteinExistence type="predicted"/>
<accession>A0A7X0MM90</accession>
<reference evidence="1 2" key="1">
    <citation type="submission" date="2020-08" db="EMBL/GenBank/DDBJ databases">
        <title>The Agave Microbiome: Exploring the role of microbial communities in plant adaptations to desert environments.</title>
        <authorList>
            <person name="Partida-Martinez L.P."/>
        </authorList>
    </citation>
    <scope>NUCLEOTIDE SEQUENCE [LARGE SCALE GENOMIC DNA]</scope>
    <source>
        <strain evidence="1 2">AS3.13</strain>
    </source>
</reference>
<name>A0A7X0MM90_9SPHN</name>
<dbReference type="RefSeq" id="WP_184504365.1">
    <property type="nucleotide sequence ID" value="NZ_JACHBT010000004.1"/>
</dbReference>
<reference evidence="1 2" key="2">
    <citation type="submission" date="2020-08" db="EMBL/GenBank/DDBJ databases">
        <authorList>
            <person name="Partida-Martinez L."/>
            <person name="Huntemann M."/>
            <person name="Clum A."/>
            <person name="Wang J."/>
            <person name="Palaniappan K."/>
            <person name="Ritter S."/>
            <person name="Chen I.-M."/>
            <person name="Stamatis D."/>
            <person name="Reddy T."/>
            <person name="O'Malley R."/>
            <person name="Daum C."/>
            <person name="Shapiro N."/>
            <person name="Ivanova N."/>
            <person name="Kyrpides N."/>
            <person name="Woyke T."/>
        </authorList>
    </citation>
    <scope>NUCLEOTIDE SEQUENCE [LARGE SCALE GENOMIC DNA]</scope>
    <source>
        <strain evidence="1 2">AS3.13</strain>
    </source>
</reference>
<organism evidence="1 2">
    <name type="scientific">Sphingomonas endophytica</name>
    <dbReference type="NCBI Taxonomy" id="869719"/>
    <lineage>
        <taxon>Bacteria</taxon>
        <taxon>Pseudomonadati</taxon>
        <taxon>Pseudomonadota</taxon>
        <taxon>Alphaproteobacteria</taxon>
        <taxon>Sphingomonadales</taxon>
        <taxon>Sphingomonadaceae</taxon>
        <taxon>Sphingomonas</taxon>
    </lineage>
</organism>
<dbReference type="Proteomes" id="UP000522313">
    <property type="component" value="Unassembled WGS sequence"/>
</dbReference>
<evidence type="ECO:0000313" key="2">
    <source>
        <dbReference type="Proteomes" id="UP000522313"/>
    </source>
</evidence>
<sequence length="58" mass="6085">MPHDRHAAYHADRARGEAVRAISATSADAAAIHQELCLRYSGRVIAALILGAAGKGMD</sequence>
<dbReference type="EMBL" id="JACHBT010000004">
    <property type="protein sequence ID" value="MBB6504034.1"/>
    <property type="molecule type" value="Genomic_DNA"/>
</dbReference>
<evidence type="ECO:0000313" key="1">
    <source>
        <dbReference type="EMBL" id="MBB6504034.1"/>
    </source>
</evidence>
<dbReference type="AlphaFoldDB" id="A0A7X0MM90"/>